<organism evidence="2 3">
    <name type="scientific">Halomicrobium zhouii</name>
    <dbReference type="NCBI Taxonomy" id="767519"/>
    <lineage>
        <taxon>Archaea</taxon>
        <taxon>Methanobacteriati</taxon>
        <taxon>Methanobacteriota</taxon>
        <taxon>Stenosarchaea group</taxon>
        <taxon>Halobacteria</taxon>
        <taxon>Halobacteriales</taxon>
        <taxon>Haloarculaceae</taxon>
        <taxon>Halomicrobium</taxon>
    </lineage>
</organism>
<keyword evidence="1" id="KW-0812">Transmembrane</keyword>
<proteinExistence type="predicted"/>
<accession>A0A1I6KA06</accession>
<gene>
    <name evidence="2" type="ORF">SAMN05216559_0443</name>
</gene>
<sequence length="183" mass="19318">MRVHRLPLAVGVLATFAGLGLVVTGGPAPSPGPRTLPFAMAVLAGGAIAALSVLVRSAEGPTTEPLPDPGTTANARIPGERVDERLAGVSWREGETRAELADRIERAAVATLVRTEGWTPAEARERLRDGTWTDDERAAALLSDGEDQPSVSDHVRALATGETPFQRRADHAVAELHRRVVDG</sequence>
<evidence type="ECO:0000313" key="2">
    <source>
        <dbReference type="EMBL" id="SFR88083.1"/>
    </source>
</evidence>
<protein>
    <submittedName>
        <fullName evidence="2">Uncharacterized protein</fullName>
    </submittedName>
</protein>
<name>A0A1I6KA06_9EURY</name>
<keyword evidence="1" id="KW-1133">Transmembrane helix</keyword>
<evidence type="ECO:0000256" key="1">
    <source>
        <dbReference type="SAM" id="Phobius"/>
    </source>
</evidence>
<dbReference type="Proteomes" id="UP000199062">
    <property type="component" value="Unassembled WGS sequence"/>
</dbReference>
<dbReference type="STRING" id="767519.SAMN05216559_0443"/>
<keyword evidence="1" id="KW-0472">Membrane</keyword>
<dbReference type="AlphaFoldDB" id="A0A1I6KA06"/>
<dbReference type="Pfam" id="PF23933">
    <property type="entry name" value="DUF7269"/>
    <property type="match status" value="1"/>
</dbReference>
<dbReference type="EMBL" id="FOZK01000001">
    <property type="protein sequence ID" value="SFR88083.1"/>
    <property type="molecule type" value="Genomic_DNA"/>
</dbReference>
<evidence type="ECO:0000313" key="3">
    <source>
        <dbReference type="Proteomes" id="UP000199062"/>
    </source>
</evidence>
<dbReference type="OrthoDB" id="307812at2157"/>
<dbReference type="InterPro" id="IPR055693">
    <property type="entry name" value="DUF7269"/>
</dbReference>
<reference evidence="2 3" key="1">
    <citation type="submission" date="2016-10" db="EMBL/GenBank/DDBJ databases">
        <authorList>
            <person name="de Groot N.N."/>
        </authorList>
    </citation>
    <scope>NUCLEOTIDE SEQUENCE [LARGE SCALE GENOMIC DNA]</scope>
    <source>
        <strain evidence="2 3">CGMCC 1.10457</strain>
    </source>
</reference>
<dbReference type="RefSeq" id="WP_089813457.1">
    <property type="nucleotide sequence ID" value="NZ_FOZK01000001.1"/>
</dbReference>
<keyword evidence="3" id="KW-1185">Reference proteome</keyword>
<feature type="transmembrane region" description="Helical" evidence="1">
    <location>
        <begin position="35"/>
        <end position="55"/>
    </location>
</feature>